<keyword evidence="2" id="KW-1185">Reference proteome</keyword>
<comment type="caution">
    <text evidence="1">The sequence shown here is derived from an EMBL/GenBank/DDBJ whole genome shotgun (WGS) entry which is preliminary data.</text>
</comment>
<name>A0ABV8IVZ5_9ACTN</name>
<protein>
    <submittedName>
        <fullName evidence="1">Uncharacterized protein</fullName>
    </submittedName>
</protein>
<evidence type="ECO:0000313" key="1">
    <source>
        <dbReference type="EMBL" id="MFC4068444.1"/>
    </source>
</evidence>
<proteinExistence type="predicted"/>
<dbReference type="Proteomes" id="UP001595867">
    <property type="component" value="Unassembled WGS sequence"/>
</dbReference>
<accession>A0ABV8IVZ5</accession>
<gene>
    <name evidence="1" type="ORF">ACFO0C_26245</name>
</gene>
<reference evidence="2" key="1">
    <citation type="journal article" date="2019" name="Int. J. Syst. Evol. Microbiol.">
        <title>The Global Catalogue of Microorganisms (GCM) 10K type strain sequencing project: providing services to taxonomists for standard genome sequencing and annotation.</title>
        <authorList>
            <consortium name="The Broad Institute Genomics Platform"/>
            <consortium name="The Broad Institute Genome Sequencing Center for Infectious Disease"/>
            <person name="Wu L."/>
            <person name="Ma J."/>
        </authorList>
    </citation>
    <scope>NUCLEOTIDE SEQUENCE [LARGE SCALE GENOMIC DNA]</scope>
    <source>
        <strain evidence="2">TBRC 5832</strain>
    </source>
</reference>
<dbReference type="RefSeq" id="WP_378069343.1">
    <property type="nucleotide sequence ID" value="NZ_JBHSBL010000019.1"/>
</dbReference>
<dbReference type="EMBL" id="JBHSBL010000019">
    <property type="protein sequence ID" value="MFC4068444.1"/>
    <property type="molecule type" value="Genomic_DNA"/>
</dbReference>
<evidence type="ECO:0000313" key="2">
    <source>
        <dbReference type="Proteomes" id="UP001595867"/>
    </source>
</evidence>
<sequence length="421" mass="46635">MGGDSAVSMFVRLVDRSVEQLAWIAADGRRFDRQEVARIADVWDNNTFNFFGMLGVRNRWLRERAARAGLRWMGEFGPERRDWLVASGGDRMRRLLVPVVQRPLYYRDYQNLVRGGVLSWADSGVEGDYDLSRATVRVVRVERSGDGYSAWVRVRAPRRFADGDGDLHLEMPVRRARFDSGDAVGIAWLGGVPIQGTGDALPPDRESIRVGALRSEEGLRIGAAGALRGGEVTVWFEDSLWHLSGAARAIEAEVPPWRKRSGRREPVVPGPAGSAWDAARAFHQLMIQIRRVRYDRHVGQVPVERMLERLAAAGTRAFEASRMRGEAREQAFQRLSDTWAEVADNPKAGDRVPAGACVTLVSCSPGDAEVTVNFAVPEDGRWPVRAAVLDRPDGVLLTCENDVLQVSGRVGSRDLPGTADR</sequence>
<organism evidence="1 2">
    <name type="scientific">Actinoplanes subglobosus</name>
    <dbReference type="NCBI Taxonomy" id="1547892"/>
    <lineage>
        <taxon>Bacteria</taxon>
        <taxon>Bacillati</taxon>
        <taxon>Actinomycetota</taxon>
        <taxon>Actinomycetes</taxon>
        <taxon>Micromonosporales</taxon>
        <taxon>Micromonosporaceae</taxon>
        <taxon>Actinoplanes</taxon>
    </lineage>
</organism>